<evidence type="ECO:0000313" key="2">
    <source>
        <dbReference type="EMBL" id="SFL52725.1"/>
    </source>
</evidence>
<dbReference type="InterPro" id="IPR045538">
    <property type="entry name" value="CIS_TMP"/>
</dbReference>
<dbReference type="AlphaFoldDB" id="A0A1I4IEJ4"/>
<feature type="region of interest" description="Disordered" evidence="1">
    <location>
        <begin position="307"/>
        <end position="343"/>
    </location>
</feature>
<dbReference type="Proteomes" id="UP000199470">
    <property type="component" value="Unassembled WGS sequence"/>
</dbReference>
<keyword evidence="3" id="KW-1185">Reference proteome</keyword>
<feature type="compositionally biased region" description="Basic and acidic residues" evidence="1">
    <location>
        <begin position="334"/>
        <end position="343"/>
    </location>
</feature>
<protein>
    <submittedName>
        <fullName evidence="2">Uncharacterized protein</fullName>
    </submittedName>
</protein>
<gene>
    <name evidence="2" type="ORF">SAMN02982985_00518</name>
</gene>
<dbReference type="RefSeq" id="WP_093383324.1">
    <property type="nucleotide sequence ID" value="NZ_FOTW01000005.1"/>
</dbReference>
<reference evidence="2 3" key="1">
    <citation type="submission" date="2016-10" db="EMBL/GenBank/DDBJ databases">
        <authorList>
            <person name="de Groot N.N."/>
        </authorList>
    </citation>
    <scope>NUCLEOTIDE SEQUENCE [LARGE SCALE GENOMIC DNA]</scope>
    <source>
        <strain evidence="2 3">ATCC 43154</strain>
    </source>
</reference>
<evidence type="ECO:0000256" key="1">
    <source>
        <dbReference type="SAM" id="MobiDB-lite"/>
    </source>
</evidence>
<organism evidence="2 3">
    <name type="scientific">Rugamonas rubra</name>
    <dbReference type="NCBI Taxonomy" id="758825"/>
    <lineage>
        <taxon>Bacteria</taxon>
        <taxon>Pseudomonadati</taxon>
        <taxon>Pseudomonadota</taxon>
        <taxon>Betaproteobacteria</taxon>
        <taxon>Burkholderiales</taxon>
        <taxon>Oxalobacteraceae</taxon>
        <taxon>Telluria group</taxon>
        <taxon>Rugamonas</taxon>
    </lineage>
</organism>
<sequence>MQPSAPHSILRQYVEVRMAGSEAEALALQGRLAGLCAQWLTPVIERALERCCPPRGVLRIERLEVDAGSVALGRLEQDLPALLERCLDQALGVHLAGGAGGAADGRAAPRHIGLAQALDEALAHFLRYGTLPAALHLAAGMDFEATLLAAWSADGGALAALDSAATAPAWAAAPGAPTAGQAAGPSALASGQVAAPPAPTADLMAALRGSSALRRLCGQFSTGFQLLLLARLSPALAAALQASLAQLRARAQGATAEAGARLLCRAGLELALHGRVGDARLPLHGALWRGLPEQAARAALAALHPAAPRGDRGRAPAVLRAPPGERGRPAARPDVARGDEHPDRRHGIYLDNAGLVLLHPFLPRLFDALGFSQEGRLLRPGRALALLYFLASGRPSTPEYALALPKLLCALPLTATVEDGVVLTAAECAEAEALLAAVIGHWTALRNTSPDGLRGAFLLRAGKLSERAGEWLLQVEPQTADILLGDLPWGISAVRLPWMERILWVEWT</sequence>
<name>A0A1I4IEJ4_9BURK</name>
<dbReference type="STRING" id="758825.SAMN02982985_00518"/>
<dbReference type="OrthoDB" id="499748at2"/>
<dbReference type="Pfam" id="PF19268">
    <property type="entry name" value="CIS_TMP"/>
    <property type="match status" value="1"/>
</dbReference>
<dbReference type="EMBL" id="FOTW01000005">
    <property type="protein sequence ID" value="SFL52725.1"/>
    <property type="molecule type" value="Genomic_DNA"/>
</dbReference>
<accession>A0A1I4IEJ4</accession>
<proteinExistence type="predicted"/>
<evidence type="ECO:0000313" key="3">
    <source>
        <dbReference type="Proteomes" id="UP000199470"/>
    </source>
</evidence>